<dbReference type="GeneID" id="116300865"/>
<dbReference type="FunFam" id="2.60.200.20:FF:000054">
    <property type="entry name" value="Putative coiled-coil proteincoiled-coil protein"/>
    <property type="match status" value="1"/>
</dbReference>
<gene>
    <name evidence="7" type="primary">LOC116300865</name>
</gene>
<feature type="compositionally biased region" description="Basic and acidic residues" evidence="3">
    <location>
        <begin position="559"/>
        <end position="605"/>
    </location>
</feature>
<dbReference type="CDD" id="cd22677">
    <property type="entry name" value="FHA_Kanadaptin"/>
    <property type="match status" value="1"/>
</dbReference>
<keyword evidence="2" id="KW-0175">Coiled coil</keyword>
<feature type="compositionally biased region" description="Basic and acidic residues" evidence="3">
    <location>
        <begin position="67"/>
        <end position="85"/>
    </location>
</feature>
<dbReference type="Proteomes" id="UP000515163">
    <property type="component" value="Unplaced"/>
</dbReference>
<dbReference type="SUPFAM" id="SSF49879">
    <property type="entry name" value="SMAD/FHA domain"/>
    <property type="match status" value="1"/>
</dbReference>
<dbReference type="InterPro" id="IPR000253">
    <property type="entry name" value="FHA_dom"/>
</dbReference>
<feature type="compositionally biased region" description="Basic and acidic residues" evidence="3">
    <location>
        <begin position="718"/>
        <end position="730"/>
    </location>
</feature>
<feature type="region of interest" description="Disordered" evidence="3">
    <location>
        <begin position="224"/>
        <end position="262"/>
    </location>
</feature>
<feature type="coiled-coil region" evidence="2">
    <location>
        <begin position="427"/>
        <end position="461"/>
    </location>
</feature>
<dbReference type="OrthoDB" id="433755at2759"/>
<dbReference type="SUPFAM" id="SSF54768">
    <property type="entry name" value="dsRNA-binding domain-like"/>
    <property type="match status" value="1"/>
</dbReference>
<feature type="compositionally biased region" description="Basic and acidic residues" evidence="3">
    <location>
        <begin position="246"/>
        <end position="261"/>
    </location>
</feature>
<dbReference type="KEGG" id="aten:116300865"/>
<accession>A0A6P8IG81</accession>
<proteinExistence type="predicted"/>
<keyword evidence="6" id="KW-1185">Reference proteome</keyword>
<dbReference type="RefSeq" id="XP_031565688.1">
    <property type="nucleotide sequence ID" value="XM_031709828.1"/>
</dbReference>
<dbReference type="SMART" id="SM00358">
    <property type="entry name" value="DSRM"/>
    <property type="match status" value="1"/>
</dbReference>
<feature type="region of interest" description="Disordered" evidence="3">
    <location>
        <begin position="1"/>
        <end position="85"/>
    </location>
</feature>
<dbReference type="PANTHER" id="PTHR23308">
    <property type="entry name" value="NUCLEAR INHIBITOR OF PROTEIN PHOSPHATASE-1"/>
    <property type="match status" value="1"/>
</dbReference>
<protein>
    <submittedName>
        <fullName evidence="7">Kanadaptin-like</fullName>
    </submittedName>
</protein>
<dbReference type="Pfam" id="PF00035">
    <property type="entry name" value="dsrm"/>
    <property type="match status" value="1"/>
</dbReference>
<dbReference type="CDD" id="cd19856">
    <property type="entry name" value="DSRM_Kanadaptin"/>
    <property type="match status" value="1"/>
</dbReference>
<feature type="compositionally biased region" description="Basic and acidic residues" evidence="3">
    <location>
        <begin position="9"/>
        <end position="21"/>
    </location>
</feature>
<name>A0A6P8IG81_ACTTE</name>
<reference evidence="7" key="1">
    <citation type="submission" date="2025-08" db="UniProtKB">
        <authorList>
            <consortium name="RefSeq"/>
        </authorList>
    </citation>
    <scope>IDENTIFICATION</scope>
    <source>
        <tissue evidence="7">Tentacle</tissue>
    </source>
</reference>
<evidence type="ECO:0000313" key="7">
    <source>
        <dbReference type="RefSeq" id="XP_031565688.1"/>
    </source>
</evidence>
<feature type="domain" description="FHA" evidence="4">
    <location>
        <begin position="127"/>
        <end position="183"/>
    </location>
</feature>
<dbReference type="GO" id="GO:0003723">
    <property type="term" value="F:RNA binding"/>
    <property type="evidence" value="ECO:0007669"/>
    <property type="project" value="UniProtKB-UniRule"/>
</dbReference>
<feature type="compositionally biased region" description="Low complexity" evidence="3">
    <location>
        <begin position="542"/>
        <end position="553"/>
    </location>
</feature>
<dbReference type="InterPro" id="IPR050923">
    <property type="entry name" value="Cell_Proc_Reg/RNA_Proc"/>
</dbReference>
<sequence length="730" mass="82879">MADEEEKVVEEKCEQNEEIRTEMLPPELPKSVKNKVNSNEPENRDPKSEKDGEGTAKMAPPSQGTDVKSEKDAIESKKKLEDKKETFPEIPYKEPSWSGIPDEPYYLELLKGGCIKSTKYLTEKPYYLFGRLPNCDLVMEHPSISRYHAIIQYKASETGKSDKGYYLYDLGSTHGTVVNKVRIEPRRYYRLRVGYVMKFGGSSRLYILQGPEEVEEDEEMIAEQREGSAKHGSEVGRVMSEEEYEEWKQQKEKKPEEKDEGISWGFGEDAVEEDAVNPFASELEVMETHEFKDPKKTLRGYFEREGLDLEYQVEETGPGHARVYHCRVKLPVETATGDPLYAEAAVTGKKREAVLACAAEACRILDMNGLLRQSSHESKKQKMKNWEENDYYDSDEDTFLDRTGSIEMKRIKRMKTVKKDKEETETFESLSSKLKSVEEEIASLETKLQEAMEASKAAKENEDSLDLYMKSIDKCMDKTARMQMRRKIYDLKKEKQLLAKLVKVAQPTSLPELLIPKLSSKEGVQEINKKLEEKKISTPGVATSTASQEESTTGVGSSIRHERAVLDDKASSKDSISSHDPNRGTTGSDKHGSIENSEKEIESKTTKFAMPALPSLKSPKPKPKKVPPPDSSLSRVLEGLKSSTTNEKDTRKERRFKKHQAPEEQSGAFQEMIEKKKRKIMPQYSPSSPPPSPPAPTQTESLMDENYSDWIPPTDQSGDGRTKLNEKYGY</sequence>
<dbReference type="Gene3D" id="3.30.160.20">
    <property type="match status" value="1"/>
</dbReference>
<dbReference type="PROSITE" id="PS50137">
    <property type="entry name" value="DS_RBD"/>
    <property type="match status" value="1"/>
</dbReference>
<feature type="region of interest" description="Disordered" evidence="3">
    <location>
        <begin position="530"/>
        <end position="730"/>
    </location>
</feature>
<organism evidence="6 7">
    <name type="scientific">Actinia tenebrosa</name>
    <name type="common">Australian red waratah sea anemone</name>
    <dbReference type="NCBI Taxonomy" id="6105"/>
    <lineage>
        <taxon>Eukaryota</taxon>
        <taxon>Metazoa</taxon>
        <taxon>Cnidaria</taxon>
        <taxon>Anthozoa</taxon>
        <taxon>Hexacorallia</taxon>
        <taxon>Actiniaria</taxon>
        <taxon>Actiniidae</taxon>
        <taxon>Actinia</taxon>
    </lineage>
</organism>
<keyword evidence="1" id="KW-0694">RNA-binding</keyword>
<evidence type="ECO:0000259" key="4">
    <source>
        <dbReference type="PROSITE" id="PS50006"/>
    </source>
</evidence>
<evidence type="ECO:0000259" key="5">
    <source>
        <dbReference type="PROSITE" id="PS50137"/>
    </source>
</evidence>
<dbReference type="PROSITE" id="PS50006">
    <property type="entry name" value="FHA_DOMAIN"/>
    <property type="match status" value="1"/>
</dbReference>
<dbReference type="InterPro" id="IPR008984">
    <property type="entry name" value="SMAD_FHA_dom_sf"/>
</dbReference>
<dbReference type="AlphaFoldDB" id="A0A6P8IG81"/>
<evidence type="ECO:0000313" key="6">
    <source>
        <dbReference type="Proteomes" id="UP000515163"/>
    </source>
</evidence>
<feature type="compositionally biased region" description="Basic and acidic residues" evidence="3">
    <location>
        <begin position="224"/>
        <end position="234"/>
    </location>
</feature>
<evidence type="ECO:0000256" key="1">
    <source>
        <dbReference type="PROSITE-ProRule" id="PRU00266"/>
    </source>
</evidence>
<feature type="domain" description="DRBM" evidence="5">
    <location>
        <begin position="293"/>
        <end position="367"/>
    </location>
</feature>
<evidence type="ECO:0000256" key="2">
    <source>
        <dbReference type="SAM" id="Coils"/>
    </source>
</evidence>
<dbReference type="Gene3D" id="2.60.200.20">
    <property type="match status" value="1"/>
</dbReference>
<dbReference type="Pfam" id="PF00498">
    <property type="entry name" value="FHA"/>
    <property type="match status" value="1"/>
</dbReference>
<dbReference type="FunCoup" id="A0A6P8IG81">
    <property type="interactions" value="2653"/>
</dbReference>
<evidence type="ECO:0000256" key="3">
    <source>
        <dbReference type="SAM" id="MobiDB-lite"/>
    </source>
</evidence>
<feature type="compositionally biased region" description="Basic and acidic residues" evidence="3">
    <location>
        <begin position="41"/>
        <end position="54"/>
    </location>
</feature>
<dbReference type="InParanoid" id="A0A6P8IG81"/>
<feature type="compositionally biased region" description="Pro residues" evidence="3">
    <location>
        <begin position="687"/>
        <end position="696"/>
    </location>
</feature>
<dbReference type="InterPro" id="IPR014720">
    <property type="entry name" value="dsRBD_dom"/>
</dbReference>
<dbReference type="SMART" id="SM00240">
    <property type="entry name" value="FHA"/>
    <property type="match status" value="1"/>
</dbReference>